<dbReference type="PANTHER" id="PTHR43133">
    <property type="entry name" value="RNA POLYMERASE ECF-TYPE SIGMA FACTO"/>
    <property type="match status" value="1"/>
</dbReference>
<evidence type="ECO:0000313" key="7">
    <source>
        <dbReference type="EMBL" id="MEB3345342.1"/>
    </source>
</evidence>
<keyword evidence="8" id="KW-1185">Reference proteome</keyword>
<keyword evidence="3" id="KW-0731">Sigma factor</keyword>
<organism evidence="7 8">
    <name type="scientific">Aquimarina gracilis</name>
    <dbReference type="NCBI Taxonomy" id="874422"/>
    <lineage>
        <taxon>Bacteria</taxon>
        <taxon>Pseudomonadati</taxon>
        <taxon>Bacteroidota</taxon>
        <taxon>Flavobacteriia</taxon>
        <taxon>Flavobacteriales</taxon>
        <taxon>Flavobacteriaceae</taxon>
        <taxon>Aquimarina</taxon>
    </lineage>
</organism>
<sequence>MDSFEDLFSIPEEKKSSIVLKEAKGLTDEELIARIKESKNQLLFGVLYERFSKKVYSKCYDFLKNEDEAEDLSQDIFMKLYTKLEGFQGRAKFSTWLYAFTYNFCINFLNRDKNKKLTTFSEKLKNKDYQIASEELELDEDFFEIKLSKLEKALEMIAPEDKALLMLKYHDNIPVKELQNLFNINESALKMRLKRARIKAVKAHDKLT</sequence>
<dbReference type="EMBL" id="JAYKLX010000003">
    <property type="protein sequence ID" value="MEB3345342.1"/>
    <property type="molecule type" value="Genomic_DNA"/>
</dbReference>
<protein>
    <submittedName>
        <fullName evidence="7">RNA polymerase sigma factor</fullName>
    </submittedName>
</protein>
<evidence type="ECO:0000256" key="5">
    <source>
        <dbReference type="ARBA" id="ARBA00023163"/>
    </source>
</evidence>
<dbReference type="InterPro" id="IPR013325">
    <property type="entry name" value="RNA_pol_sigma_r2"/>
</dbReference>
<accession>A0ABU5ZTF4</accession>
<dbReference type="InterPro" id="IPR013324">
    <property type="entry name" value="RNA_pol_sigma_r3/r4-like"/>
</dbReference>
<name>A0ABU5ZTF4_9FLAO</name>
<evidence type="ECO:0000256" key="3">
    <source>
        <dbReference type="ARBA" id="ARBA00023082"/>
    </source>
</evidence>
<dbReference type="InterPro" id="IPR014284">
    <property type="entry name" value="RNA_pol_sigma-70_dom"/>
</dbReference>
<dbReference type="Gene3D" id="1.10.1740.10">
    <property type="match status" value="1"/>
</dbReference>
<evidence type="ECO:0000256" key="2">
    <source>
        <dbReference type="ARBA" id="ARBA00023015"/>
    </source>
</evidence>
<feature type="domain" description="RNA polymerase sigma-70 region 2" evidence="6">
    <location>
        <begin position="47"/>
        <end position="113"/>
    </location>
</feature>
<dbReference type="SUPFAM" id="SSF88946">
    <property type="entry name" value="Sigma2 domain of RNA polymerase sigma factors"/>
    <property type="match status" value="1"/>
</dbReference>
<dbReference type="InterPro" id="IPR007627">
    <property type="entry name" value="RNA_pol_sigma70_r2"/>
</dbReference>
<proteinExistence type="inferred from homology"/>
<dbReference type="RefSeq" id="WP_324179369.1">
    <property type="nucleotide sequence ID" value="NZ_BAABAW010000008.1"/>
</dbReference>
<comment type="caution">
    <text evidence="7">The sequence shown here is derived from an EMBL/GenBank/DDBJ whole genome shotgun (WGS) entry which is preliminary data.</text>
</comment>
<dbReference type="Pfam" id="PF04542">
    <property type="entry name" value="Sigma70_r2"/>
    <property type="match status" value="1"/>
</dbReference>
<gene>
    <name evidence="7" type="ORF">U6A24_07730</name>
</gene>
<dbReference type="SUPFAM" id="SSF88659">
    <property type="entry name" value="Sigma3 and sigma4 domains of RNA polymerase sigma factors"/>
    <property type="match status" value="1"/>
</dbReference>
<comment type="similarity">
    <text evidence="1">Belongs to the sigma-70 factor family. ECF subfamily.</text>
</comment>
<dbReference type="Proteomes" id="UP001327027">
    <property type="component" value="Unassembled WGS sequence"/>
</dbReference>
<dbReference type="Gene3D" id="1.10.10.10">
    <property type="entry name" value="Winged helix-like DNA-binding domain superfamily/Winged helix DNA-binding domain"/>
    <property type="match status" value="1"/>
</dbReference>
<evidence type="ECO:0000256" key="1">
    <source>
        <dbReference type="ARBA" id="ARBA00010641"/>
    </source>
</evidence>
<dbReference type="PANTHER" id="PTHR43133:SF8">
    <property type="entry name" value="RNA POLYMERASE SIGMA FACTOR HI_1459-RELATED"/>
    <property type="match status" value="1"/>
</dbReference>
<keyword evidence="4" id="KW-0238">DNA-binding</keyword>
<evidence type="ECO:0000256" key="4">
    <source>
        <dbReference type="ARBA" id="ARBA00023125"/>
    </source>
</evidence>
<dbReference type="InterPro" id="IPR036388">
    <property type="entry name" value="WH-like_DNA-bd_sf"/>
</dbReference>
<keyword evidence="2" id="KW-0805">Transcription regulation</keyword>
<dbReference type="InterPro" id="IPR039425">
    <property type="entry name" value="RNA_pol_sigma-70-like"/>
</dbReference>
<evidence type="ECO:0000313" key="8">
    <source>
        <dbReference type="Proteomes" id="UP001327027"/>
    </source>
</evidence>
<dbReference type="NCBIfam" id="TIGR02937">
    <property type="entry name" value="sigma70-ECF"/>
    <property type="match status" value="1"/>
</dbReference>
<keyword evidence="5" id="KW-0804">Transcription</keyword>
<reference evidence="7 8" key="1">
    <citation type="journal article" date="2013" name="Int. J. Syst. Evol. Microbiol.">
        <title>Aquimarina gracilis sp. nov., isolated from the gut microflora of a mussel, Mytilus coruscus, and emended description of Aquimarina spongiae.</title>
        <authorList>
            <person name="Park S.C."/>
            <person name="Choe H.N."/>
            <person name="Baik K.S."/>
            <person name="Seong C.N."/>
        </authorList>
    </citation>
    <scope>NUCLEOTIDE SEQUENCE [LARGE SCALE GENOMIC DNA]</scope>
    <source>
        <strain evidence="7 8">PSC32</strain>
    </source>
</reference>
<evidence type="ECO:0000259" key="6">
    <source>
        <dbReference type="Pfam" id="PF04542"/>
    </source>
</evidence>